<gene>
    <name evidence="5" type="ORF">NAES01612_LOCUS2338</name>
</gene>
<evidence type="ECO:0000313" key="5">
    <source>
        <dbReference type="EMBL" id="CAE2274542.1"/>
    </source>
</evidence>
<dbReference type="PANTHER" id="PTHR10602">
    <property type="entry name" value="EUKARYOTIC TRANSLATION INITIATION FACTOR 2 SUBUNIT 1"/>
    <property type="match status" value="1"/>
</dbReference>
<dbReference type="InterPro" id="IPR024055">
    <property type="entry name" value="TIF2_asu_C"/>
</dbReference>
<dbReference type="InterPro" id="IPR011488">
    <property type="entry name" value="TIF_2_asu"/>
</dbReference>
<keyword evidence="3" id="KW-0648">Protein biosynthesis</keyword>
<evidence type="ECO:0000256" key="3">
    <source>
        <dbReference type="ARBA" id="ARBA00022917"/>
    </source>
</evidence>
<dbReference type="SUPFAM" id="SSF116742">
    <property type="entry name" value="eIF2alpha middle domain-like"/>
    <property type="match status" value="1"/>
</dbReference>
<comment type="similarity">
    <text evidence="1">Belongs to the eIF-2-alpha family.</text>
</comment>
<proteinExistence type="inferred from homology"/>
<reference evidence="5" key="1">
    <citation type="submission" date="2021-01" db="EMBL/GenBank/DDBJ databases">
        <authorList>
            <person name="Corre E."/>
            <person name="Pelletier E."/>
            <person name="Niang G."/>
            <person name="Scheremetjew M."/>
            <person name="Finn R."/>
            <person name="Kale V."/>
            <person name="Holt S."/>
            <person name="Cochrane G."/>
            <person name="Meng A."/>
            <person name="Brown T."/>
            <person name="Cohen L."/>
        </authorList>
    </citation>
    <scope>NUCLEOTIDE SEQUENCE</scope>
    <source>
        <strain evidence="5">SoJaBio B1-5/56/2</strain>
    </source>
</reference>
<dbReference type="PANTHER" id="PTHR10602:SF0">
    <property type="entry name" value="EUKARYOTIC TRANSLATION INITIATION FACTOR 2 SUBUNIT 1"/>
    <property type="match status" value="1"/>
</dbReference>
<dbReference type="Pfam" id="PF00575">
    <property type="entry name" value="S1"/>
    <property type="match status" value="1"/>
</dbReference>
<dbReference type="GO" id="GO:0005850">
    <property type="term" value="C:eukaryotic translation initiation factor 2 complex"/>
    <property type="evidence" value="ECO:0007669"/>
    <property type="project" value="TreeGrafter"/>
</dbReference>
<keyword evidence="2" id="KW-0396">Initiation factor</keyword>
<evidence type="ECO:0000256" key="2">
    <source>
        <dbReference type="ARBA" id="ARBA00022540"/>
    </source>
</evidence>
<dbReference type="GO" id="GO:0043022">
    <property type="term" value="F:ribosome binding"/>
    <property type="evidence" value="ECO:0007669"/>
    <property type="project" value="TreeGrafter"/>
</dbReference>
<dbReference type="InterPro" id="IPR024054">
    <property type="entry name" value="TIF2_asu_middle_sf"/>
</dbReference>
<dbReference type="InterPro" id="IPR012340">
    <property type="entry name" value="NA-bd_OB-fold"/>
</dbReference>
<dbReference type="AlphaFoldDB" id="A0A7S4JVI4"/>
<dbReference type="SUPFAM" id="SSF50249">
    <property type="entry name" value="Nucleic acid-binding proteins"/>
    <property type="match status" value="1"/>
</dbReference>
<dbReference type="GO" id="GO:0033290">
    <property type="term" value="C:eukaryotic 48S preinitiation complex"/>
    <property type="evidence" value="ECO:0007669"/>
    <property type="project" value="TreeGrafter"/>
</dbReference>
<dbReference type="SMART" id="SM00316">
    <property type="entry name" value="S1"/>
    <property type="match status" value="1"/>
</dbReference>
<dbReference type="GO" id="GO:0003743">
    <property type="term" value="F:translation initiation factor activity"/>
    <property type="evidence" value="ECO:0007669"/>
    <property type="project" value="UniProtKB-KW"/>
</dbReference>
<dbReference type="Gene3D" id="1.10.150.190">
    <property type="entry name" value="Translation initiation factor 2, subunit 1, domain 2"/>
    <property type="match status" value="1"/>
</dbReference>
<dbReference type="InterPro" id="IPR003029">
    <property type="entry name" value="S1_domain"/>
</dbReference>
<dbReference type="PROSITE" id="PS50126">
    <property type="entry name" value="S1"/>
    <property type="match status" value="1"/>
</dbReference>
<protein>
    <recommendedName>
        <fullName evidence="4">S1 motif domain-containing protein</fullName>
    </recommendedName>
</protein>
<dbReference type="FunFam" id="2.40.50.140:FF:000015">
    <property type="entry name" value="Eukaryotic translation initiation factor 2 subunit alpha"/>
    <property type="match status" value="1"/>
</dbReference>
<dbReference type="Gene3D" id="3.30.70.1130">
    <property type="entry name" value="EIF_2_alpha"/>
    <property type="match status" value="1"/>
</dbReference>
<dbReference type="CDD" id="cd04452">
    <property type="entry name" value="S1_IF2_alpha"/>
    <property type="match status" value="1"/>
</dbReference>
<dbReference type="Gene3D" id="2.40.50.140">
    <property type="entry name" value="Nucleic acid-binding proteins"/>
    <property type="match status" value="1"/>
</dbReference>
<dbReference type="SUPFAM" id="SSF110993">
    <property type="entry name" value="eIF-2-alpha, C-terminal domain"/>
    <property type="match status" value="1"/>
</dbReference>
<accession>A0A7S4JVI4</accession>
<dbReference type="EMBL" id="HBKR01003518">
    <property type="protein sequence ID" value="CAE2274542.1"/>
    <property type="molecule type" value="Transcribed_RNA"/>
</dbReference>
<dbReference type="GO" id="GO:0003723">
    <property type="term" value="F:RNA binding"/>
    <property type="evidence" value="ECO:0007669"/>
    <property type="project" value="InterPro"/>
</dbReference>
<feature type="domain" description="S1 motif" evidence="4">
    <location>
        <begin position="40"/>
        <end position="111"/>
    </location>
</feature>
<organism evidence="5">
    <name type="scientific">Paramoeba aestuarina</name>
    <dbReference type="NCBI Taxonomy" id="180227"/>
    <lineage>
        <taxon>Eukaryota</taxon>
        <taxon>Amoebozoa</taxon>
        <taxon>Discosea</taxon>
        <taxon>Flabellinia</taxon>
        <taxon>Dactylopodida</taxon>
        <taxon>Paramoebidae</taxon>
        <taxon>Paramoeba</taxon>
    </lineage>
</organism>
<sequence>MDDLDDWEKEEQMYDNLEVQKESNPFTDCRMYENEFPEIDELVMVRVTRVTDVGAYVMLLEYNNKEGIILLSNLSRKRIRSVNRHIRVGRIEVLQVLRVDSEKGYIDLSKKLIQKDDIIDCQERYKKSKTVHSILSRVAQNNEFPLLELYEKVGWPLSQKYGHAQDAFQAMVQDESICPEDLPDAVRADLLKIVKHRLSVHPVKIQADIEVQCFTYEGIEAIKPALRAGLKKGEEQDYDVKIQLFSTPVYLVFIVTPDTAHGIKTLEGMIEEIRTAIEKSGGTLKVKSEPRVIHQA</sequence>
<evidence type="ECO:0000256" key="1">
    <source>
        <dbReference type="ARBA" id="ARBA00007223"/>
    </source>
</evidence>
<name>A0A7S4JVI4_9EUKA</name>
<evidence type="ECO:0000259" key="4">
    <source>
        <dbReference type="PROSITE" id="PS50126"/>
    </source>
</evidence>
<dbReference type="InterPro" id="IPR044126">
    <property type="entry name" value="S1_IF2_alpha"/>
</dbReference>
<dbReference type="Pfam" id="PF07541">
    <property type="entry name" value="EIF_2_alpha"/>
    <property type="match status" value="1"/>
</dbReference>